<name>E8R1J3_ISOPI</name>
<dbReference type="InParanoid" id="E8R1J3"/>
<organism evidence="2 3">
    <name type="scientific">Isosphaera pallida (strain ATCC 43644 / DSM 9630 / IS1B)</name>
    <dbReference type="NCBI Taxonomy" id="575540"/>
    <lineage>
        <taxon>Bacteria</taxon>
        <taxon>Pseudomonadati</taxon>
        <taxon>Planctomycetota</taxon>
        <taxon>Planctomycetia</taxon>
        <taxon>Isosphaerales</taxon>
        <taxon>Isosphaeraceae</taxon>
        <taxon>Isosphaera</taxon>
    </lineage>
</organism>
<keyword evidence="1" id="KW-1133">Transmembrane helix</keyword>
<dbReference type="STRING" id="575540.Isop_2845"/>
<evidence type="ECO:0000313" key="2">
    <source>
        <dbReference type="EMBL" id="ADV63411.1"/>
    </source>
</evidence>
<gene>
    <name evidence="2" type="ordered locus">Isop_2845</name>
</gene>
<keyword evidence="1" id="KW-0812">Transmembrane</keyword>
<dbReference type="eggNOG" id="ENOG5031ANS">
    <property type="taxonomic scope" value="Bacteria"/>
</dbReference>
<sequence>MLFQSDSGLRCCRVFYVMISFWMACGMLGLMPTNARGQADETLKDRVAQLVERLGDPDPQVVARAREALLKLGPRVLEYLPADQEGEPVDSPLVQIRNTLREAADAVALKGSRVTLEGSFRLSEALRELQRQTGNLITDRRDDDANPTLNLALIDQPFLKALDEVCARVGIVPSFYSADGTIALNPGMVISPNPNAELSRALVRYPGPFRVELVQYGAVDNFRDGVQTASLLLEIAWEPRLRPMLLRLPMSDLTIVDDQDRPIRPRVEGEVLETMLRPENPIIEVNLDLEPPFRDAQTIKRLAVRGEVTVPSVRRVFRFPDASQPNQRQSDRGVTVTLNSLRVEEFVWKVEMLVEYNQTGTVLESFRQGMFSNMIALERADGSRIELNGGFSPTQTGGNRVGFEYLFVDIPGKPSDYRLLYETPVKLTRIPLEFEFEDIPLP</sequence>
<evidence type="ECO:0000256" key="1">
    <source>
        <dbReference type="SAM" id="Phobius"/>
    </source>
</evidence>
<accession>E8R1J3</accession>
<dbReference type="KEGG" id="ipa:Isop_2845"/>
<dbReference type="EMBL" id="CP002353">
    <property type="protein sequence ID" value="ADV63411.1"/>
    <property type="molecule type" value="Genomic_DNA"/>
</dbReference>
<reference evidence="2 3" key="2">
    <citation type="journal article" date="2011" name="Stand. Genomic Sci.">
        <title>Complete genome sequence of Isosphaera pallida type strain (IS1B).</title>
        <authorList>
            <consortium name="US DOE Joint Genome Institute (JGI-PGF)"/>
            <person name="Goker M."/>
            <person name="Cleland D."/>
            <person name="Saunders E."/>
            <person name="Lapidus A."/>
            <person name="Nolan M."/>
            <person name="Lucas S."/>
            <person name="Hammon N."/>
            <person name="Deshpande S."/>
            <person name="Cheng J.F."/>
            <person name="Tapia R."/>
            <person name="Han C."/>
            <person name="Goodwin L."/>
            <person name="Pitluck S."/>
            <person name="Liolios K."/>
            <person name="Pagani I."/>
            <person name="Ivanova N."/>
            <person name="Mavromatis K."/>
            <person name="Pati A."/>
            <person name="Chen A."/>
            <person name="Palaniappan K."/>
            <person name="Land M."/>
            <person name="Hauser L."/>
            <person name="Chang Y.J."/>
            <person name="Jeffries C.D."/>
            <person name="Detter J.C."/>
            <person name="Beck B."/>
            <person name="Woyke T."/>
            <person name="Bristow J."/>
            <person name="Eisen J.A."/>
            <person name="Markowitz V."/>
            <person name="Hugenholtz P."/>
            <person name="Kyrpides N.C."/>
            <person name="Klenk H.P."/>
        </authorList>
    </citation>
    <scope>NUCLEOTIDE SEQUENCE [LARGE SCALE GENOMIC DNA]</scope>
    <source>
        <strain evidence="3">ATCC 43644 / DSM 9630 / IS1B</strain>
    </source>
</reference>
<proteinExistence type="predicted"/>
<keyword evidence="1" id="KW-0472">Membrane</keyword>
<feature type="transmembrane region" description="Helical" evidence="1">
    <location>
        <begin position="12"/>
        <end position="31"/>
    </location>
</feature>
<dbReference type="HOGENOM" id="CLU_619327_0_0_0"/>
<dbReference type="Proteomes" id="UP000008631">
    <property type="component" value="Chromosome"/>
</dbReference>
<evidence type="ECO:0000313" key="3">
    <source>
        <dbReference type="Proteomes" id="UP000008631"/>
    </source>
</evidence>
<reference key="1">
    <citation type="submission" date="2010-11" db="EMBL/GenBank/DDBJ databases">
        <title>The complete sequence of chromosome of Isophaera pallida ATCC 43644.</title>
        <authorList>
            <consortium name="US DOE Joint Genome Institute (JGI-PGF)"/>
            <person name="Lucas S."/>
            <person name="Copeland A."/>
            <person name="Lapidus A."/>
            <person name="Bruce D."/>
            <person name="Goodwin L."/>
            <person name="Pitluck S."/>
            <person name="Kyrpides N."/>
            <person name="Mavromatis K."/>
            <person name="Pagani I."/>
            <person name="Ivanova N."/>
            <person name="Saunders E."/>
            <person name="Brettin T."/>
            <person name="Detter J.C."/>
            <person name="Han C."/>
            <person name="Tapia R."/>
            <person name="Land M."/>
            <person name="Hauser L."/>
            <person name="Markowitz V."/>
            <person name="Cheng J.-F."/>
            <person name="Hugenholtz P."/>
            <person name="Woyke T."/>
            <person name="Wu D."/>
            <person name="Eisen J.A."/>
        </authorList>
    </citation>
    <scope>NUCLEOTIDE SEQUENCE</scope>
    <source>
        <strain>ATCC 43644</strain>
    </source>
</reference>
<dbReference type="AlphaFoldDB" id="E8R1J3"/>
<protein>
    <submittedName>
        <fullName evidence="2">Uncharacterized protein</fullName>
    </submittedName>
</protein>
<keyword evidence="3" id="KW-1185">Reference proteome</keyword>